<sequence length="176" mass="18260">MQAYDAATAQGPELSVTSFVLDDNTVRGPVMCIAGQLQSVPPKCGGPGIAGLDWADVDGETELAGQRYGDFSLTGTWDGDKQVLTLTRAPVPAAPVTSLRPGGVPDGPVPDPETLASIMSDYENKVGTRNGLVHAGNVEGHPIVIVMYDDGTLQAQADRQYGNGVVEITSALQPVG</sequence>
<dbReference type="AlphaFoldDB" id="A0A2S5VSA5"/>
<organism evidence="1 2">
    <name type="scientific">Clavibacter michiganensis</name>
    <dbReference type="NCBI Taxonomy" id="28447"/>
    <lineage>
        <taxon>Bacteria</taxon>
        <taxon>Bacillati</taxon>
        <taxon>Actinomycetota</taxon>
        <taxon>Actinomycetes</taxon>
        <taxon>Micrococcales</taxon>
        <taxon>Microbacteriaceae</taxon>
        <taxon>Clavibacter</taxon>
    </lineage>
</organism>
<name>A0A2S5VSA5_9MICO</name>
<dbReference type="EMBL" id="PSXY01000018">
    <property type="protein sequence ID" value="PPF66640.1"/>
    <property type="molecule type" value="Genomic_DNA"/>
</dbReference>
<dbReference type="Proteomes" id="UP000239241">
    <property type="component" value="Unassembled WGS sequence"/>
</dbReference>
<evidence type="ECO:0000313" key="2">
    <source>
        <dbReference type="Proteomes" id="UP000239241"/>
    </source>
</evidence>
<protein>
    <submittedName>
        <fullName evidence="1">Uncharacterized protein</fullName>
    </submittedName>
</protein>
<comment type="caution">
    <text evidence="1">The sequence shown here is derived from an EMBL/GenBank/DDBJ whole genome shotgun (WGS) entry which is preliminary data.</text>
</comment>
<evidence type="ECO:0000313" key="1">
    <source>
        <dbReference type="EMBL" id="PPF66640.1"/>
    </source>
</evidence>
<reference evidence="1 2" key="1">
    <citation type="submission" date="2018-02" db="EMBL/GenBank/DDBJ databases">
        <title>Bacteriophage NCPPB3778 and a type I-E CRISPR drive the evolution of the US Biological Select Agent, Rathayibacter toxicus.</title>
        <authorList>
            <person name="Davis E.W.II."/>
            <person name="Tabima J.F."/>
            <person name="Weisberg A.J."/>
            <person name="Lopes L.D."/>
            <person name="Wiseman M.S."/>
            <person name="Wiseman M.S."/>
            <person name="Pupko T."/>
            <person name="Belcher M.S."/>
            <person name="Sechler A.J."/>
            <person name="Tancos M.A."/>
            <person name="Schroeder B.K."/>
            <person name="Murray T.D."/>
            <person name="Luster D.G."/>
            <person name="Schneider W.L."/>
            <person name="Rogers E."/>
            <person name="Andreote F.D."/>
            <person name="Grunwald N.J."/>
            <person name="Putnam M.L."/>
            <person name="Chang J.H."/>
        </authorList>
    </citation>
    <scope>NUCLEOTIDE SEQUENCE [LARGE SCALE GENOMIC DNA]</scope>
    <source>
        <strain evidence="1 2">AY1B3</strain>
    </source>
</reference>
<proteinExistence type="predicted"/>
<accession>A0A2S5VSA5</accession>
<gene>
    <name evidence="1" type="ORF">C5E16_10990</name>
</gene>